<organism evidence="2 3">
    <name type="scientific">Choiromyces venosus 120613-1</name>
    <dbReference type="NCBI Taxonomy" id="1336337"/>
    <lineage>
        <taxon>Eukaryota</taxon>
        <taxon>Fungi</taxon>
        <taxon>Dikarya</taxon>
        <taxon>Ascomycota</taxon>
        <taxon>Pezizomycotina</taxon>
        <taxon>Pezizomycetes</taxon>
        <taxon>Pezizales</taxon>
        <taxon>Tuberaceae</taxon>
        <taxon>Choiromyces</taxon>
    </lineage>
</organism>
<protein>
    <submittedName>
        <fullName evidence="2">Uncharacterized protein</fullName>
    </submittedName>
</protein>
<keyword evidence="1" id="KW-0732">Signal</keyword>
<dbReference type="AlphaFoldDB" id="A0A3N4K4P2"/>
<proteinExistence type="predicted"/>
<feature type="chain" id="PRO_5018337371" evidence="1">
    <location>
        <begin position="19"/>
        <end position="156"/>
    </location>
</feature>
<feature type="signal peptide" evidence="1">
    <location>
        <begin position="1"/>
        <end position="18"/>
    </location>
</feature>
<dbReference type="EMBL" id="ML120359">
    <property type="protein sequence ID" value="RPB04182.1"/>
    <property type="molecule type" value="Genomic_DNA"/>
</dbReference>
<accession>A0A3N4K4P2</accession>
<sequence length="156" mass="17282">MYLQNLLPFFLLFTFASASVLVPREDVSEARMVGWEEPISITCNKDQKITAEDEKTIANLKGQLSPGFPCATEKPNFIASLLSVFGFKSACKVLRQEGKAAVEFCAEKDKVLTVCENISRAMDGIIARCASENSGGKTMGYATFKGWKARVYMRFD</sequence>
<dbReference type="Proteomes" id="UP000276215">
    <property type="component" value="Unassembled WGS sequence"/>
</dbReference>
<evidence type="ECO:0000313" key="3">
    <source>
        <dbReference type="Proteomes" id="UP000276215"/>
    </source>
</evidence>
<gene>
    <name evidence="2" type="ORF">L873DRAFT_1786435</name>
</gene>
<name>A0A3N4K4P2_9PEZI</name>
<evidence type="ECO:0000313" key="2">
    <source>
        <dbReference type="EMBL" id="RPB04182.1"/>
    </source>
</evidence>
<keyword evidence="3" id="KW-1185">Reference proteome</keyword>
<evidence type="ECO:0000256" key="1">
    <source>
        <dbReference type="SAM" id="SignalP"/>
    </source>
</evidence>
<reference evidence="2 3" key="1">
    <citation type="journal article" date="2018" name="Nat. Ecol. Evol.">
        <title>Pezizomycetes genomes reveal the molecular basis of ectomycorrhizal truffle lifestyle.</title>
        <authorList>
            <person name="Murat C."/>
            <person name="Payen T."/>
            <person name="Noel B."/>
            <person name="Kuo A."/>
            <person name="Morin E."/>
            <person name="Chen J."/>
            <person name="Kohler A."/>
            <person name="Krizsan K."/>
            <person name="Balestrini R."/>
            <person name="Da Silva C."/>
            <person name="Montanini B."/>
            <person name="Hainaut M."/>
            <person name="Levati E."/>
            <person name="Barry K.W."/>
            <person name="Belfiori B."/>
            <person name="Cichocki N."/>
            <person name="Clum A."/>
            <person name="Dockter R.B."/>
            <person name="Fauchery L."/>
            <person name="Guy J."/>
            <person name="Iotti M."/>
            <person name="Le Tacon F."/>
            <person name="Lindquist E.A."/>
            <person name="Lipzen A."/>
            <person name="Malagnac F."/>
            <person name="Mello A."/>
            <person name="Molinier V."/>
            <person name="Miyauchi S."/>
            <person name="Poulain J."/>
            <person name="Riccioni C."/>
            <person name="Rubini A."/>
            <person name="Sitrit Y."/>
            <person name="Splivallo R."/>
            <person name="Traeger S."/>
            <person name="Wang M."/>
            <person name="Zifcakova L."/>
            <person name="Wipf D."/>
            <person name="Zambonelli A."/>
            <person name="Paolocci F."/>
            <person name="Nowrousian M."/>
            <person name="Ottonello S."/>
            <person name="Baldrian P."/>
            <person name="Spatafora J.W."/>
            <person name="Henrissat B."/>
            <person name="Nagy L.G."/>
            <person name="Aury J.M."/>
            <person name="Wincker P."/>
            <person name="Grigoriev I.V."/>
            <person name="Bonfante P."/>
            <person name="Martin F.M."/>
        </authorList>
    </citation>
    <scope>NUCLEOTIDE SEQUENCE [LARGE SCALE GENOMIC DNA]</scope>
    <source>
        <strain evidence="2 3">120613-1</strain>
    </source>
</reference>